<dbReference type="Proteomes" id="UP001205890">
    <property type="component" value="Unassembled WGS sequence"/>
</dbReference>
<gene>
    <name evidence="3" type="ORF">NK718_12770</name>
</gene>
<dbReference type="SMART" id="SM00448">
    <property type="entry name" value="REC"/>
    <property type="match status" value="1"/>
</dbReference>
<evidence type="ECO:0000259" key="2">
    <source>
        <dbReference type="PROSITE" id="PS50110"/>
    </source>
</evidence>
<dbReference type="RefSeq" id="WP_254742769.1">
    <property type="nucleotide sequence ID" value="NZ_JANCLU010000011.1"/>
</dbReference>
<keyword evidence="1" id="KW-0597">Phosphoprotein</keyword>
<sequence length="122" mass="12537">MTPGLQRGSVLIVEDEAVIGTLISEIVSDAGYAVLGPFLTAASATAALAVDKPSAALIDIKLVDGTSFSLAGSLRDLGVPFAFVTAYAPGTVPDQFSTVPLIEKPFRASDLEACLLRLISGD</sequence>
<name>A0ABT1LD15_9HYPH</name>
<reference evidence="3 4" key="1">
    <citation type="submission" date="2022-07" db="EMBL/GenBank/DDBJ databases">
        <authorList>
            <person name="Li W.-J."/>
            <person name="Deng Q.-Q."/>
        </authorList>
    </citation>
    <scope>NUCLEOTIDE SEQUENCE [LARGE SCALE GENOMIC DNA]</scope>
    <source>
        <strain evidence="3 4">SYSU M60028</strain>
    </source>
</reference>
<feature type="modified residue" description="4-aspartylphosphate" evidence="1">
    <location>
        <position position="59"/>
    </location>
</feature>
<protein>
    <recommendedName>
        <fullName evidence="2">Response regulatory domain-containing protein</fullName>
    </recommendedName>
</protein>
<dbReference type="InterPro" id="IPR011006">
    <property type="entry name" value="CheY-like_superfamily"/>
</dbReference>
<evidence type="ECO:0000313" key="4">
    <source>
        <dbReference type="Proteomes" id="UP001205890"/>
    </source>
</evidence>
<dbReference type="SUPFAM" id="SSF52172">
    <property type="entry name" value="CheY-like"/>
    <property type="match status" value="1"/>
</dbReference>
<dbReference type="PROSITE" id="PS50110">
    <property type="entry name" value="RESPONSE_REGULATORY"/>
    <property type="match status" value="1"/>
</dbReference>
<accession>A0ABT1LD15</accession>
<dbReference type="Gene3D" id="3.40.50.2300">
    <property type="match status" value="1"/>
</dbReference>
<organism evidence="3 4">
    <name type="scientific">Alsobacter ponti</name>
    <dbReference type="NCBI Taxonomy" id="2962936"/>
    <lineage>
        <taxon>Bacteria</taxon>
        <taxon>Pseudomonadati</taxon>
        <taxon>Pseudomonadota</taxon>
        <taxon>Alphaproteobacteria</taxon>
        <taxon>Hyphomicrobiales</taxon>
        <taxon>Alsobacteraceae</taxon>
        <taxon>Alsobacter</taxon>
    </lineage>
</organism>
<comment type="caution">
    <text evidence="3">The sequence shown here is derived from an EMBL/GenBank/DDBJ whole genome shotgun (WGS) entry which is preliminary data.</text>
</comment>
<feature type="domain" description="Response regulatory" evidence="2">
    <location>
        <begin position="9"/>
        <end position="119"/>
    </location>
</feature>
<dbReference type="InterPro" id="IPR001789">
    <property type="entry name" value="Sig_transdc_resp-reg_receiver"/>
</dbReference>
<evidence type="ECO:0000256" key="1">
    <source>
        <dbReference type="PROSITE-ProRule" id="PRU00169"/>
    </source>
</evidence>
<dbReference type="EMBL" id="JANCLU010000011">
    <property type="protein sequence ID" value="MCP8939390.1"/>
    <property type="molecule type" value="Genomic_DNA"/>
</dbReference>
<keyword evidence="4" id="KW-1185">Reference proteome</keyword>
<proteinExistence type="predicted"/>
<evidence type="ECO:0000313" key="3">
    <source>
        <dbReference type="EMBL" id="MCP8939390.1"/>
    </source>
</evidence>